<keyword evidence="1" id="KW-0805">Transcription regulation</keyword>
<accession>A0ABT1ZNR2</accession>
<dbReference type="SMART" id="SM00862">
    <property type="entry name" value="Trans_reg_C"/>
    <property type="match status" value="1"/>
</dbReference>
<name>A0ABT1ZNR2_9BURK</name>
<feature type="domain" description="Response regulatory" evidence="6">
    <location>
        <begin position="2"/>
        <end position="116"/>
    </location>
</feature>
<keyword evidence="9" id="KW-1185">Reference proteome</keyword>
<keyword evidence="4" id="KW-0597">Phosphoprotein</keyword>
<evidence type="ECO:0000313" key="8">
    <source>
        <dbReference type="EMBL" id="MCS0581545.1"/>
    </source>
</evidence>
<dbReference type="SUPFAM" id="SSF46894">
    <property type="entry name" value="C-terminal effector domain of the bipartite response regulators"/>
    <property type="match status" value="1"/>
</dbReference>
<evidence type="ECO:0000259" key="6">
    <source>
        <dbReference type="PROSITE" id="PS50110"/>
    </source>
</evidence>
<dbReference type="InterPro" id="IPR039420">
    <property type="entry name" value="WalR-like"/>
</dbReference>
<comment type="caution">
    <text evidence="8">The sequence shown here is derived from an EMBL/GenBank/DDBJ whole genome shotgun (WGS) entry which is preliminary data.</text>
</comment>
<dbReference type="Gene3D" id="3.40.50.2300">
    <property type="match status" value="1"/>
</dbReference>
<evidence type="ECO:0000313" key="9">
    <source>
        <dbReference type="Proteomes" id="UP001204151"/>
    </source>
</evidence>
<dbReference type="Gene3D" id="6.10.250.690">
    <property type="match status" value="1"/>
</dbReference>
<gene>
    <name evidence="8" type="ORF">NX784_08070</name>
</gene>
<dbReference type="Gene3D" id="1.10.10.10">
    <property type="entry name" value="Winged helix-like DNA-binding domain superfamily/Winged helix DNA-binding domain"/>
    <property type="match status" value="1"/>
</dbReference>
<evidence type="ECO:0000256" key="4">
    <source>
        <dbReference type="PROSITE-ProRule" id="PRU00169"/>
    </source>
</evidence>
<evidence type="ECO:0000256" key="1">
    <source>
        <dbReference type="ARBA" id="ARBA00023015"/>
    </source>
</evidence>
<dbReference type="CDD" id="cd00383">
    <property type="entry name" value="trans_reg_C"/>
    <property type="match status" value="1"/>
</dbReference>
<protein>
    <submittedName>
        <fullName evidence="8">Response regulator</fullName>
    </submittedName>
</protein>
<dbReference type="PROSITE" id="PS51755">
    <property type="entry name" value="OMPR_PHOB"/>
    <property type="match status" value="1"/>
</dbReference>
<evidence type="ECO:0000259" key="7">
    <source>
        <dbReference type="PROSITE" id="PS51755"/>
    </source>
</evidence>
<dbReference type="InterPro" id="IPR001789">
    <property type="entry name" value="Sig_transdc_resp-reg_receiver"/>
</dbReference>
<dbReference type="SMART" id="SM00448">
    <property type="entry name" value="REC"/>
    <property type="match status" value="1"/>
</dbReference>
<feature type="domain" description="OmpR/PhoB-type" evidence="7">
    <location>
        <begin position="124"/>
        <end position="218"/>
    </location>
</feature>
<dbReference type="Pfam" id="PF00486">
    <property type="entry name" value="Trans_reg_C"/>
    <property type="match status" value="1"/>
</dbReference>
<proteinExistence type="predicted"/>
<dbReference type="PANTHER" id="PTHR48111:SF67">
    <property type="entry name" value="TRANSCRIPTIONAL REGULATORY PROTEIN TCTD"/>
    <property type="match status" value="1"/>
</dbReference>
<dbReference type="RefSeq" id="WP_258816135.1">
    <property type="nucleotide sequence ID" value="NZ_JANUGW010000004.1"/>
</dbReference>
<evidence type="ECO:0000256" key="2">
    <source>
        <dbReference type="ARBA" id="ARBA00023125"/>
    </source>
</evidence>
<evidence type="ECO:0000256" key="5">
    <source>
        <dbReference type="PROSITE-ProRule" id="PRU01091"/>
    </source>
</evidence>
<organism evidence="8 9">
    <name type="scientific">Massilia pinisoli</name>
    <dbReference type="NCBI Taxonomy" id="1772194"/>
    <lineage>
        <taxon>Bacteria</taxon>
        <taxon>Pseudomonadati</taxon>
        <taxon>Pseudomonadota</taxon>
        <taxon>Betaproteobacteria</taxon>
        <taxon>Burkholderiales</taxon>
        <taxon>Oxalobacteraceae</taxon>
        <taxon>Telluria group</taxon>
        <taxon>Massilia</taxon>
    </lineage>
</organism>
<dbReference type="PANTHER" id="PTHR48111">
    <property type="entry name" value="REGULATOR OF RPOS"/>
    <property type="match status" value="1"/>
</dbReference>
<sequence length="220" mass="24246">MRLLLIEDDPMIGDSIAEGLRAERYALDWVQDSGAAQLALVTDVYDLLLLDLGLPGRDGLEVLRQYRARGGQAPVLIITARDSTADRVRGLDGGADDYLVKPFDLEELFARVRALLRRGAGRAQPDIVHRGVTLRLTAHEALLDGKPLPLSAREFALLAALLDPPGRVMSKALLEQKLYGWNEEVESNTVDVYVHRLRKKLGADFIRNVRGVGYLAPLAS</sequence>
<evidence type="ECO:0000256" key="3">
    <source>
        <dbReference type="ARBA" id="ARBA00023163"/>
    </source>
</evidence>
<reference evidence="8 9" key="1">
    <citation type="submission" date="2022-08" db="EMBL/GenBank/DDBJ databases">
        <title>Reclassification of Massilia species as members of the genera Telluria, Duganella, Pseudoduganella, Mokoshia gen. nov. and Zemynaea gen. nov. using orthogonal and non-orthogonal genome-based approaches.</title>
        <authorList>
            <person name="Bowman J.P."/>
        </authorList>
    </citation>
    <scope>NUCLEOTIDE SEQUENCE [LARGE SCALE GENOMIC DNA]</scope>
    <source>
        <strain evidence="8 9">JCM 31316</strain>
    </source>
</reference>
<dbReference type="Proteomes" id="UP001204151">
    <property type="component" value="Unassembled WGS sequence"/>
</dbReference>
<keyword evidence="3" id="KW-0804">Transcription</keyword>
<dbReference type="PROSITE" id="PS50110">
    <property type="entry name" value="RESPONSE_REGULATORY"/>
    <property type="match status" value="1"/>
</dbReference>
<dbReference type="InterPro" id="IPR036388">
    <property type="entry name" value="WH-like_DNA-bd_sf"/>
</dbReference>
<dbReference type="InterPro" id="IPR016032">
    <property type="entry name" value="Sig_transdc_resp-reg_C-effctor"/>
</dbReference>
<dbReference type="InterPro" id="IPR001867">
    <property type="entry name" value="OmpR/PhoB-type_DNA-bd"/>
</dbReference>
<dbReference type="InterPro" id="IPR011006">
    <property type="entry name" value="CheY-like_superfamily"/>
</dbReference>
<dbReference type="EMBL" id="JANUGW010000004">
    <property type="protein sequence ID" value="MCS0581545.1"/>
    <property type="molecule type" value="Genomic_DNA"/>
</dbReference>
<feature type="DNA-binding region" description="OmpR/PhoB-type" evidence="5">
    <location>
        <begin position="124"/>
        <end position="218"/>
    </location>
</feature>
<dbReference type="Pfam" id="PF00072">
    <property type="entry name" value="Response_reg"/>
    <property type="match status" value="1"/>
</dbReference>
<keyword evidence="2 5" id="KW-0238">DNA-binding</keyword>
<feature type="modified residue" description="4-aspartylphosphate" evidence="4">
    <location>
        <position position="51"/>
    </location>
</feature>
<dbReference type="SUPFAM" id="SSF52172">
    <property type="entry name" value="CheY-like"/>
    <property type="match status" value="1"/>
</dbReference>